<dbReference type="InterPro" id="IPR000383">
    <property type="entry name" value="Xaa-Pro-like_dom"/>
</dbReference>
<dbReference type="OrthoDB" id="5240615at2"/>
<dbReference type="SMART" id="SM00939">
    <property type="entry name" value="PepX_C"/>
    <property type="match status" value="1"/>
</dbReference>
<dbReference type="SUPFAM" id="SSF49785">
    <property type="entry name" value="Galactose-binding domain-like"/>
    <property type="match status" value="1"/>
</dbReference>
<name>G7H7G6_9ACTN</name>
<dbReference type="EMBL" id="BAEE01000088">
    <property type="protein sequence ID" value="GAB11791.1"/>
    <property type="molecule type" value="Genomic_DNA"/>
</dbReference>
<dbReference type="NCBIfam" id="TIGR00976">
    <property type="entry name" value="CocE_NonD"/>
    <property type="match status" value="1"/>
</dbReference>
<dbReference type="RefSeq" id="WP_007323865.1">
    <property type="nucleotide sequence ID" value="NZ_BAEE01000088.1"/>
</dbReference>
<dbReference type="InterPro" id="IPR005674">
    <property type="entry name" value="CocE/Ser_esterase"/>
</dbReference>
<gene>
    <name evidence="4" type="ORF">GOARA_088_00550</name>
</gene>
<keyword evidence="5" id="KW-1185">Reference proteome</keyword>
<dbReference type="SUPFAM" id="SSF53474">
    <property type="entry name" value="alpha/beta-Hydrolases"/>
    <property type="match status" value="1"/>
</dbReference>
<feature type="domain" description="Xaa-Pro dipeptidyl-peptidase C-terminal" evidence="3">
    <location>
        <begin position="399"/>
        <end position="674"/>
    </location>
</feature>
<dbReference type="STRING" id="1073574.GOARA_088_00550"/>
<dbReference type="Gene3D" id="2.60.120.260">
    <property type="entry name" value="Galactose-binding domain-like"/>
    <property type="match status" value="1"/>
</dbReference>
<dbReference type="PANTHER" id="PTHR43056:SF10">
    <property type="entry name" value="COCE_NOND FAMILY, PUTATIVE (AFU_ORTHOLOGUE AFUA_7G00600)-RELATED"/>
    <property type="match status" value="1"/>
</dbReference>
<dbReference type="AlphaFoldDB" id="G7H7G6"/>
<evidence type="ECO:0000313" key="5">
    <source>
        <dbReference type="Proteomes" id="UP000035088"/>
    </source>
</evidence>
<evidence type="ECO:0000313" key="4">
    <source>
        <dbReference type="EMBL" id="GAB11791.1"/>
    </source>
</evidence>
<evidence type="ECO:0000256" key="2">
    <source>
        <dbReference type="SAM" id="MobiDB-lite"/>
    </source>
</evidence>
<dbReference type="Pfam" id="PF02129">
    <property type="entry name" value="Peptidase_S15"/>
    <property type="match status" value="1"/>
</dbReference>
<organism evidence="4 5">
    <name type="scientific">Gordonia araii NBRC 100433</name>
    <dbReference type="NCBI Taxonomy" id="1073574"/>
    <lineage>
        <taxon>Bacteria</taxon>
        <taxon>Bacillati</taxon>
        <taxon>Actinomycetota</taxon>
        <taxon>Actinomycetes</taxon>
        <taxon>Mycobacteriales</taxon>
        <taxon>Gordoniaceae</taxon>
        <taxon>Gordonia</taxon>
    </lineage>
</organism>
<protein>
    <submittedName>
        <fullName evidence="4">Putative hydrolase</fullName>
    </submittedName>
</protein>
<dbReference type="InterPro" id="IPR029058">
    <property type="entry name" value="AB_hydrolase_fold"/>
</dbReference>
<feature type="region of interest" description="Disordered" evidence="2">
    <location>
        <begin position="450"/>
        <end position="476"/>
    </location>
</feature>
<evidence type="ECO:0000259" key="3">
    <source>
        <dbReference type="SMART" id="SM00939"/>
    </source>
</evidence>
<accession>G7H7G6</accession>
<reference evidence="4 5" key="1">
    <citation type="submission" date="2011-11" db="EMBL/GenBank/DDBJ databases">
        <title>Whole genome shotgun sequence of Gordonia araii NBRC 100433.</title>
        <authorList>
            <person name="Yoshida Y."/>
            <person name="Hosoyama A."/>
            <person name="Tsuchikane K."/>
            <person name="Katsumata H."/>
            <person name="Yamazaki S."/>
            <person name="Fujita N."/>
        </authorList>
    </citation>
    <scope>NUCLEOTIDE SEQUENCE [LARGE SCALE GENOMIC DNA]</scope>
    <source>
        <strain evidence="4 5">NBRC 100433</strain>
    </source>
</reference>
<sequence length="683" mass="73375">MAYRLDPTGKGTARSSAATALPAVRVDDGTQTLPLGDPTGGADARAWRALVDGKQRYPRVHIDRDVTITMSDGVRLRATVVRPATRLGTPVTAPYPAVLSINPYNRALLDAIDGGLNIPLVGKGVRAASGAVDASGTPLEGLTRLTGVVAGGGLDVFGVNRNLVRSGYVQILVDVRGTGASQGKWQILGMREQKDSVELIDWVTTQPWCNGRVGMAGWSYSAINALQAADKRPAALQAVFAIEGCSDIVRDIYITGGMPSAFIPIWLSLVNVLKWLPNPRTALHDLSHGDATRWLRDRLKSPATELPSLLWGFLTTRDERIFDDPYFDERDPKVGNIACPTFTVGGWHDLFGPSSTQVYQNLNLEPGQKQMLVGDGYHLDVGTGLGGRFAPPRMDVLERAWFDRWLKDIENGVENYGPVVLQQQGGGWTSGTQFPRPGVGTQRLYLAAASSETAPHARHDGSLTTSPAASRRPAAEEVSLPIRAGIRGLVSRDMAQVTAGAAIVLGPTFSTNAEFQERGGLSFTTAAATEPVQISGSANLRLYVASTGEEGTWAVTVNDVAPDGTSTVLTNGGLTVSNRALDHAQSEYDAEGNLLRAHHYLTRVRKLPVPVDTPVAIDIDLVPTDAVIDTGHRLRVDVYAASLPRFLTLVPDLIKARSRKQRLVLDPDHPSYLTFQAIGAFPS</sequence>
<dbReference type="Proteomes" id="UP000035088">
    <property type="component" value="Unassembled WGS sequence"/>
</dbReference>
<dbReference type="GO" id="GO:0008239">
    <property type="term" value="F:dipeptidyl-peptidase activity"/>
    <property type="evidence" value="ECO:0007669"/>
    <property type="project" value="InterPro"/>
</dbReference>
<proteinExistence type="predicted"/>
<dbReference type="InterPro" id="IPR013736">
    <property type="entry name" value="Xaa-Pro_dipept_C"/>
</dbReference>
<evidence type="ECO:0000256" key="1">
    <source>
        <dbReference type="ARBA" id="ARBA00022801"/>
    </source>
</evidence>
<dbReference type="Pfam" id="PF08530">
    <property type="entry name" value="PepX_C"/>
    <property type="match status" value="1"/>
</dbReference>
<dbReference type="Gene3D" id="3.40.50.1820">
    <property type="entry name" value="alpha/beta hydrolase"/>
    <property type="match status" value="1"/>
</dbReference>
<keyword evidence="1 4" id="KW-0378">Hydrolase</keyword>
<dbReference type="PANTHER" id="PTHR43056">
    <property type="entry name" value="PEPTIDASE S9 PROLYL OLIGOPEPTIDASE"/>
    <property type="match status" value="1"/>
</dbReference>
<comment type="caution">
    <text evidence="4">The sequence shown here is derived from an EMBL/GenBank/DDBJ whole genome shotgun (WGS) entry which is preliminary data.</text>
</comment>
<dbReference type="InterPro" id="IPR008979">
    <property type="entry name" value="Galactose-bd-like_sf"/>
</dbReference>
<dbReference type="InterPro" id="IPR050585">
    <property type="entry name" value="Xaa-Pro_dipeptidyl-ppase/CocE"/>
</dbReference>